<dbReference type="CDD" id="cd01750">
    <property type="entry name" value="GATase1_CobQ"/>
    <property type="match status" value="1"/>
</dbReference>
<dbReference type="GO" id="GO:0015420">
    <property type="term" value="F:ABC-type vitamin B12 transporter activity"/>
    <property type="evidence" value="ECO:0007669"/>
    <property type="project" value="UniProtKB-UniRule"/>
</dbReference>
<dbReference type="Gene3D" id="3.40.50.880">
    <property type="match status" value="1"/>
</dbReference>
<dbReference type="GO" id="GO:0009236">
    <property type="term" value="P:cobalamin biosynthetic process"/>
    <property type="evidence" value="ECO:0007669"/>
    <property type="project" value="UniProtKB-UniRule"/>
</dbReference>
<evidence type="ECO:0000259" key="9">
    <source>
        <dbReference type="Pfam" id="PF07685"/>
    </source>
</evidence>
<dbReference type="InterPro" id="IPR029062">
    <property type="entry name" value="Class_I_gatase-like"/>
</dbReference>
<dbReference type="SUPFAM" id="SSF52540">
    <property type="entry name" value="P-loop containing nucleoside triphosphate hydrolases"/>
    <property type="match status" value="1"/>
</dbReference>
<dbReference type="CDD" id="cd05389">
    <property type="entry name" value="CobQ_N"/>
    <property type="match status" value="1"/>
</dbReference>
<keyword evidence="10" id="KW-0614">Plasmid</keyword>
<reference evidence="10" key="1">
    <citation type="submission" date="2019-12" db="EMBL/GenBank/DDBJ databases">
        <authorList>
            <person name="Cremers G."/>
        </authorList>
    </citation>
    <scope>NUCLEOTIDE SEQUENCE</scope>
    <source>
        <strain evidence="10">Mbul2</strain>
        <plasmid evidence="10">1</plasmid>
    </source>
</reference>
<organism evidence="10">
    <name type="scientific">Methylobacterium bullatum</name>
    <dbReference type="NCBI Taxonomy" id="570505"/>
    <lineage>
        <taxon>Bacteria</taxon>
        <taxon>Pseudomonadati</taxon>
        <taxon>Pseudomonadota</taxon>
        <taxon>Alphaproteobacteria</taxon>
        <taxon>Hyphomicrobiales</taxon>
        <taxon>Methylobacteriaceae</taxon>
        <taxon>Methylobacterium</taxon>
    </lineage>
</organism>
<comment type="pathway">
    <text evidence="1 7">Cofactor biosynthesis; adenosylcobalamin biosynthesis.</text>
</comment>
<comment type="function">
    <text evidence="6 7">Catalyzes amidations at positions B, D, E, and G on adenosylcobyrinic A,C-diamide. NH(2) groups are provided by glutamine, and one molecule of ATP is hydrogenolyzed for each amidation.</text>
</comment>
<dbReference type="EMBL" id="LR743510">
    <property type="protein sequence ID" value="CAA2136390.1"/>
    <property type="molecule type" value="Genomic_DNA"/>
</dbReference>
<dbReference type="InterPro" id="IPR011698">
    <property type="entry name" value="GATase_3"/>
</dbReference>
<keyword evidence="5 7" id="KW-0315">Glutamine amidotransferase</keyword>
<dbReference type="GO" id="GO:0003824">
    <property type="term" value="F:catalytic activity"/>
    <property type="evidence" value="ECO:0007669"/>
    <property type="project" value="InterPro"/>
</dbReference>
<evidence type="ECO:0000256" key="1">
    <source>
        <dbReference type="ARBA" id="ARBA00004953"/>
    </source>
</evidence>
<evidence type="ECO:0000256" key="2">
    <source>
        <dbReference type="ARBA" id="ARBA00006205"/>
    </source>
</evidence>
<dbReference type="PANTHER" id="PTHR21343">
    <property type="entry name" value="DETHIOBIOTIN SYNTHETASE"/>
    <property type="match status" value="1"/>
</dbReference>
<evidence type="ECO:0000256" key="5">
    <source>
        <dbReference type="ARBA" id="ARBA00022962"/>
    </source>
</evidence>
<dbReference type="Gene3D" id="3.40.50.300">
    <property type="entry name" value="P-loop containing nucleotide triphosphate hydrolases"/>
    <property type="match status" value="1"/>
</dbReference>
<protein>
    <recommendedName>
        <fullName evidence="3 7">Cobyric acid synthase</fullName>
    </recommendedName>
</protein>
<gene>
    <name evidence="7 10" type="primary">cobQ</name>
    <name evidence="10" type="ORF">MBLL_00104</name>
</gene>
<dbReference type="SUPFAM" id="SSF52317">
    <property type="entry name" value="Class I glutamine amidotransferase-like"/>
    <property type="match status" value="1"/>
</dbReference>
<dbReference type="Pfam" id="PF07685">
    <property type="entry name" value="GATase_3"/>
    <property type="match status" value="1"/>
</dbReference>
<dbReference type="AlphaFoldDB" id="A0A679JMX8"/>
<dbReference type="InterPro" id="IPR027417">
    <property type="entry name" value="P-loop_NTPase"/>
</dbReference>
<accession>A0A679JMX8</accession>
<feature type="domain" description="CobB/CobQ-like glutamine amidotransferase" evidence="9">
    <location>
        <begin position="254"/>
        <end position="438"/>
    </location>
</feature>
<proteinExistence type="inferred from homology"/>
<dbReference type="NCBIfam" id="NF001989">
    <property type="entry name" value="PRK00784.1"/>
    <property type="match status" value="1"/>
</dbReference>
<evidence type="ECO:0000256" key="3">
    <source>
        <dbReference type="ARBA" id="ARBA00019833"/>
    </source>
</evidence>
<evidence type="ECO:0000256" key="6">
    <source>
        <dbReference type="ARBA" id="ARBA00025166"/>
    </source>
</evidence>
<feature type="active site" evidence="7">
    <location>
        <position position="432"/>
    </location>
</feature>
<evidence type="ECO:0000313" key="10">
    <source>
        <dbReference type="EMBL" id="CAA2136390.1"/>
    </source>
</evidence>
<dbReference type="RefSeq" id="WP_339158681.1">
    <property type="nucleotide sequence ID" value="NZ_LR743510.1"/>
</dbReference>
<dbReference type="HAMAP" id="MF_00028">
    <property type="entry name" value="CobQ"/>
    <property type="match status" value="1"/>
</dbReference>
<evidence type="ECO:0000259" key="8">
    <source>
        <dbReference type="Pfam" id="PF01656"/>
    </source>
</evidence>
<dbReference type="Pfam" id="PF01656">
    <property type="entry name" value="CbiA"/>
    <property type="match status" value="1"/>
</dbReference>
<evidence type="ECO:0000256" key="7">
    <source>
        <dbReference type="HAMAP-Rule" id="MF_00028"/>
    </source>
</evidence>
<geneLocation type="plasmid" evidence="10">
    <name>1</name>
</geneLocation>
<dbReference type="InterPro" id="IPR033949">
    <property type="entry name" value="CobQ_GATase1"/>
</dbReference>
<evidence type="ECO:0000256" key="4">
    <source>
        <dbReference type="ARBA" id="ARBA00022573"/>
    </source>
</evidence>
<dbReference type="InterPro" id="IPR047045">
    <property type="entry name" value="CobQ_N"/>
</dbReference>
<keyword evidence="4 7" id="KW-0169">Cobalamin biosynthesis</keyword>
<dbReference type="UniPathway" id="UPA00148"/>
<sequence length="486" mass="51412">MTARAFMIQGTGSDVGKSLIVAGLCRAFTRRGLRVRPFKPQNMSNNAAVTADGGEIGRAQALQARACGVAPSIHMNPVLLKPQSETGSQVVVQGRMVGTAKARDYQAWKPRLLASVLESFSHLKAQADLVIVEGAGSASEVNLRRGDIANMGFARAADTPVILLGDIDRGGVIASLVGTKAVIDAADAAMIAGFLVNRFRGDPRLFADGMDIVATATGWPALGLVPHFPLAARLPAEDMLGLAGSAATARTRIRVAVPVLPRIANFDDLDPLRAEPEVEVVLVRPGEAIPGDVALVLLPGSKTTIDDLDALRREGWDVDIRAHIRRGGHVLGLCGGYQMLGRTLSDPHGIEGEPRSVAGLGLLDVETVMTPLKRLEAVSGRTLADDLPFNGYEMHVGDTAGPDTVTPLLRFADGRAEGAVSADGRVSGTYVHGLFSDDRQRAAWLARLGAASDGHSYESGVERVLDELARHIEAHVDCDRLLALAR</sequence>
<comment type="similarity">
    <text evidence="2 7">Belongs to the CobB/CobQ family. CobQ subfamily.</text>
</comment>
<dbReference type="PROSITE" id="PS51274">
    <property type="entry name" value="GATASE_COBBQ"/>
    <property type="match status" value="1"/>
</dbReference>
<name>A0A679JMX8_9HYPH</name>
<feature type="active site" description="Nucleophile" evidence="7">
    <location>
        <position position="334"/>
    </location>
</feature>
<feature type="domain" description="CobQ/CobB/MinD/ParA nucleotide binding" evidence="8">
    <location>
        <begin position="7"/>
        <end position="239"/>
    </location>
</feature>
<dbReference type="InterPro" id="IPR004459">
    <property type="entry name" value="CobQ_synth"/>
</dbReference>
<dbReference type="NCBIfam" id="TIGR00313">
    <property type="entry name" value="cobQ"/>
    <property type="match status" value="1"/>
</dbReference>
<dbReference type="PANTHER" id="PTHR21343:SF1">
    <property type="entry name" value="COBYRIC ACID SYNTHASE"/>
    <property type="match status" value="1"/>
</dbReference>
<dbReference type="InterPro" id="IPR002586">
    <property type="entry name" value="CobQ/CobB/MinD/ParA_Nub-bd_dom"/>
</dbReference>